<accession>A0A2S0HT39</accession>
<evidence type="ECO:0008006" key="8">
    <source>
        <dbReference type="Google" id="ProtNLM"/>
    </source>
</evidence>
<dbReference type="SUPFAM" id="SSF110296">
    <property type="entry name" value="Oligoxyloglucan reducing end-specific cellobiohydrolase"/>
    <property type="match status" value="2"/>
</dbReference>
<dbReference type="PANTHER" id="PTHR43739:SF5">
    <property type="entry name" value="EXO-ALPHA-SIALIDASE"/>
    <property type="match status" value="1"/>
</dbReference>
<keyword evidence="1 3" id="KW-0732">Signal</keyword>
<dbReference type="InterPro" id="IPR026444">
    <property type="entry name" value="Secre_tail"/>
</dbReference>
<protein>
    <recommendedName>
        <fullName evidence="8">Por secretion system C-terminal sorting domain-containing protein</fullName>
    </recommendedName>
</protein>
<evidence type="ECO:0000256" key="1">
    <source>
        <dbReference type="ARBA" id="ARBA00022729"/>
    </source>
</evidence>
<dbReference type="InterPro" id="IPR015943">
    <property type="entry name" value="WD40/YVTN_repeat-like_dom_sf"/>
</dbReference>
<evidence type="ECO:0000313" key="7">
    <source>
        <dbReference type="Proteomes" id="UP000238442"/>
    </source>
</evidence>
<dbReference type="Proteomes" id="UP000238442">
    <property type="component" value="Chromosome"/>
</dbReference>
<gene>
    <name evidence="6" type="ORF">C5O00_01215</name>
</gene>
<reference evidence="6 7" key="1">
    <citation type="submission" date="2018-02" db="EMBL/GenBank/DDBJ databases">
        <title>Genomic analysis of the strain RR4-38 isolated from a seawater recirculating aquaculture system.</title>
        <authorList>
            <person name="Kim Y.-S."/>
            <person name="Jang Y.H."/>
            <person name="Kim K.-H."/>
        </authorList>
    </citation>
    <scope>NUCLEOTIDE SEQUENCE [LARGE SCALE GENOMIC DNA]</scope>
    <source>
        <strain evidence="6 7">RR4-38</strain>
    </source>
</reference>
<feature type="domain" description="Sortilin N-terminal" evidence="4">
    <location>
        <begin position="193"/>
        <end position="272"/>
    </location>
</feature>
<dbReference type="CDD" id="cd15482">
    <property type="entry name" value="Sialidase_non-viral"/>
    <property type="match status" value="1"/>
</dbReference>
<dbReference type="RefSeq" id="WP_105214200.1">
    <property type="nucleotide sequence ID" value="NZ_CP027062.1"/>
</dbReference>
<organism evidence="6 7">
    <name type="scientific">Pukyongia salina</name>
    <dbReference type="NCBI Taxonomy" id="2094025"/>
    <lineage>
        <taxon>Bacteria</taxon>
        <taxon>Pseudomonadati</taxon>
        <taxon>Bacteroidota</taxon>
        <taxon>Flavobacteriia</taxon>
        <taxon>Flavobacteriales</taxon>
        <taxon>Flavobacteriaceae</taxon>
        <taxon>Pukyongia</taxon>
    </lineage>
</organism>
<feature type="signal peptide" evidence="3">
    <location>
        <begin position="1"/>
        <end position="19"/>
    </location>
</feature>
<proteinExistence type="predicted"/>
<name>A0A2S0HT39_9FLAO</name>
<dbReference type="InterPro" id="IPR052025">
    <property type="entry name" value="Xyloglucanase_GH74"/>
</dbReference>
<feature type="chain" id="PRO_5015539898" description="Por secretion system C-terminal sorting domain-containing protein" evidence="3">
    <location>
        <begin position="20"/>
        <end position="826"/>
    </location>
</feature>
<evidence type="ECO:0000256" key="3">
    <source>
        <dbReference type="SAM" id="SignalP"/>
    </source>
</evidence>
<evidence type="ECO:0000256" key="2">
    <source>
        <dbReference type="ARBA" id="ARBA00022737"/>
    </source>
</evidence>
<dbReference type="Pfam" id="PF15902">
    <property type="entry name" value="Sortilin-Vps10"/>
    <property type="match status" value="1"/>
</dbReference>
<dbReference type="Pfam" id="PF18962">
    <property type="entry name" value="Por_Secre_tail"/>
    <property type="match status" value="1"/>
</dbReference>
<dbReference type="InterPro" id="IPR031778">
    <property type="entry name" value="Sortilin_N"/>
</dbReference>
<evidence type="ECO:0000259" key="5">
    <source>
        <dbReference type="Pfam" id="PF18962"/>
    </source>
</evidence>
<dbReference type="Gene3D" id="2.130.10.10">
    <property type="entry name" value="YVTN repeat-like/Quinoprotein amine dehydrogenase"/>
    <property type="match status" value="4"/>
</dbReference>
<dbReference type="GO" id="GO:0010411">
    <property type="term" value="P:xyloglucan metabolic process"/>
    <property type="evidence" value="ECO:0007669"/>
    <property type="project" value="TreeGrafter"/>
</dbReference>
<keyword evidence="7" id="KW-1185">Reference proteome</keyword>
<dbReference type="OrthoDB" id="9757947at2"/>
<dbReference type="KEGG" id="aue:C5O00_01215"/>
<dbReference type="NCBIfam" id="TIGR04183">
    <property type="entry name" value="Por_Secre_tail"/>
    <property type="match status" value="1"/>
</dbReference>
<dbReference type="EMBL" id="CP027062">
    <property type="protein sequence ID" value="AVI49859.1"/>
    <property type="molecule type" value="Genomic_DNA"/>
</dbReference>
<evidence type="ECO:0000259" key="4">
    <source>
        <dbReference type="Pfam" id="PF15902"/>
    </source>
</evidence>
<dbReference type="AlphaFoldDB" id="A0A2S0HT39"/>
<dbReference type="PANTHER" id="PTHR43739">
    <property type="entry name" value="XYLOGLUCANASE (EUROFUNG)"/>
    <property type="match status" value="1"/>
</dbReference>
<feature type="domain" description="Secretion system C-terminal sorting" evidence="5">
    <location>
        <begin position="755"/>
        <end position="824"/>
    </location>
</feature>
<sequence length="826" mass="89916">MKTLCTSIILFLLNFTANSQEYLQMIDAGTYPVQEIIDSAEAYFEGKDKGRGSGYKQFKRWEYNALRMVKEDGFLPAITENLTEFERYNAYLNETAGSRQPLSDNWEELGPTNWNATTSWNPGVGRITGISIDENDSDHIIVGANTGGVWKTTDGGLNWTPLNDFFSNLYVYAVTIDPSNPDTYFSGSSSGIIFKSTDAGATWNLLADMSNSLINKIVIHPSNSSIMFACSQNAGIYRSTDGGVSWTNTGIDNQAYDIEFKPGNPDIVYASGAGVHKSTDGGMTFTTIGGFQNGPKMIGVSAADPDRVYVLEADSGIFGGFYRSTDGGDTFTELDQGGLNYFGYSTAGLDNSGQAPRDMDIAVNPANADEVHIAGVLTWRSMDGGVSFTCTADWIPDAAATANIGYCHADVDIMLFNGSTLYVGTDGGIFKAEDTVNLTSDYYTDLSSGLGIRQWYKIGVAQTPDVIVTGGSQDNGSSFYTAAEGWKDWIGADGMEGFVDKDNPDIMYGTIQFGRLYRTEDAAASIINLNEPGTGSGEWVTPFEQDPIEPNTIYLGYNYVYKSTNKGITWTAISQNFNASLDNLKIAPSNNLVMYASNSGQLYRTDDGGATNWVLKSLPGGSINSIAIHPADPDKIAVAVANNNSIFISNDGGATWENYKKNLPNFSALALVWQDNGANGLYIGMNYGIYYIDDTLNEWQPYNTNLPNVIINELEINYADEKIYAATYGRGLWASPIADVILGGNDLFNSNTVSIYPNPGDDHIWIAAGTAFEAEVRIFDVGGKLVQFEKQVSNNEAIDISNLTRGVYFIRIQTEMGQATKKFVKK</sequence>
<evidence type="ECO:0000313" key="6">
    <source>
        <dbReference type="EMBL" id="AVI49859.1"/>
    </source>
</evidence>
<keyword evidence="2" id="KW-0677">Repeat</keyword>